<keyword evidence="3" id="KW-1185">Reference proteome</keyword>
<feature type="region of interest" description="Disordered" evidence="1">
    <location>
        <begin position="87"/>
        <end position="273"/>
    </location>
</feature>
<reference evidence="2 3" key="1">
    <citation type="journal article" date="2016" name="Mol. Biol. Evol.">
        <title>Comparative Genomics of Early-Diverging Mushroom-Forming Fungi Provides Insights into the Origins of Lignocellulose Decay Capabilities.</title>
        <authorList>
            <person name="Nagy L.G."/>
            <person name="Riley R."/>
            <person name="Tritt A."/>
            <person name="Adam C."/>
            <person name="Daum C."/>
            <person name="Floudas D."/>
            <person name="Sun H."/>
            <person name="Yadav J.S."/>
            <person name="Pangilinan J."/>
            <person name="Larsson K.H."/>
            <person name="Matsuura K."/>
            <person name="Barry K."/>
            <person name="Labutti K."/>
            <person name="Kuo R."/>
            <person name="Ohm R.A."/>
            <person name="Bhattacharya S.S."/>
            <person name="Shirouzu T."/>
            <person name="Yoshinaga Y."/>
            <person name="Martin F.M."/>
            <person name="Grigoriev I.V."/>
            <person name="Hibbett D.S."/>
        </authorList>
    </citation>
    <scope>NUCLEOTIDE SEQUENCE [LARGE SCALE GENOMIC DNA]</scope>
    <source>
        <strain evidence="2 3">CBS 109695</strain>
    </source>
</reference>
<dbReference type="Proteomes" id="UP000076532">
    <property type="component" value="Unassembled WGS sequence"/>
</dbReference>
<protein>
    <submittedName>
        <fullName evidence="2">Uncharacterized protein</fullName>
    </submittedName>
</protein>
<gene>
    <name evidence="2" type="ORF">FIBSPDRAFT_206301</name>
</gene>
<evidence type="ECO:0000313" key="3">
    <source>
        <dbReference type="Proteomes" id="UP000076532"/>
    </source>
</evidence>
<name>A0A166WIJ1_9AGAM</name>
<organism evidence="2 3">
    <name type="scientific">Athelia psychrophila</name>
    <dbReference type="NCBI Taxonomy" id="1759441"/>
    <lineage>
        <taxon>Eukaryota</taxon>
        <taxon>Fungi</taxon>
        <taxon>Dikarya</taxon>
        <taxon>Basidiomycota</taxon>
        <taxon>Agaricomycotina</taxon>
        <taxon>Agaricomycetes</taxon>
        <taxon>Agaricomycetidae</taxon>
        <taxon>Atheliales</taxon>
        <taxon>Atheliaceae</taxon>
        <taxon>Athelia</taxon>
    </lineage>
</organism>
<feature type="region of interest" description="Disordered" evidence="1">
    <location>
        <begin position="298"/>
        <end position="391"/>
    </location>
</feature>
<feature type="compositionally biased region" description="Basic and acidic residues" evidence="1">
    <location>
        <begin position="205"/>
        <end position="214"/>
    </location>
</feature>
<feature type="compositionally biased region" description="Acidic residues" evidence="1">
    <location>
        <begin position="242"/>
        <end position="253"/>
    </location>
</feature>
<accession>A0A166WIJ1</accession>
<evidence type="ECO:0000313" key="2">
    <source>
        <dbReference type="EMBL" id="KZP33791.1"/>
    </source>
</evidence>
<dbReference type="STRING" id="436010.A0A166WIJ1"/>
<evidence type="ECO:0000256" key="1">
    <source>
        <dbReference type="SAM" id="MobiDB-lite"/>
    </source>
</evidence>
<dbReference type="EMBL" id="KV417481">
    <property type="protein sequence ID" value="KZP33791.1"/>
    <property type="molecule type" value="Genomic_DNA"/>
</dbReference>
<proteinExistence type="predicted"/>
<feature type="compositionally biased region" description="Basic and acidic residues" evidence="1">
    <location>
        <begin position="298"/>
        <end position="317"/>
    </location>
</feature>
<dbReference type="OrthoDB" id="2802169at2759"/>
<sequence>MLVGKASGKRTLADAMDYDIAARKKQRDKSLSPTKPKAFGQSRFFAGITAGPSASAIKEYQGAPVAGSSRKRAPVGIAAGASASAIKEYGDTPVAGPSRIRAPTAGPSRMQEPIDMDKENVPISDDDEDFDFVMIKPEDPVTQEDGYMSPSPSLVRLNTPDLSSPLRPGVSRKRTPGDDLDDFDVDPFSSPAAHRIAPLLRPPIRRLELSRKDSTASNSTPPDIPDVGNQGPDLRDMFSDDQTSDIDCFEDDDKPTVAPDEGGRTGADESFELDLDNAAAAMAREEVVAQGWWEKWGHSGKDREGRFHRPALVRRETNVTPAGRHPAIRPSVKSAPAKFRPPPRLSDSRSKARNSLVFLPNGEDTPKRELNARPLESGSSQSNLSEDDSTSAVKLRFDKFRCKAVP</sequence>
<dbReference type="AlphaFoldDB" id="A0A166WIJ1"/>